<dbReference type="GO" id="GO:0006508">
    <property type="term" value="P:proteolysis"/>
    <property type="evidence" value="ECO:0007669"/>
    <property type="project" value="UniProtKB-KW"/>
</dbReference>
<evidence type="ECO:0000256" key="8">
    <source>
        <dbReference type="ARBA" id="ARBA00023145"/>
    </source>
</evidence>
<organism evidence="15">
    <name type="scientific">Coralloluteibacterium stylophorae</name>
    <dbReference type="NCBI Taxonomy" id="1776034"/>
    <lineage>
        <taxon>Bacteria</taxon>
        <taxon>Pseudomonadati</taxon>
        <taxon>Pseudomonadota</taxon>
        <taxon>Gammaproteobacteria</taxon>
        <taxon>Lysobacterales</taxon>
        <taxon>Lysobacteraceae</taxon>
        <taxon>Coralloluteibacterium</taxon>
    </lineage>
</organism>
<dbReference type="Gene3D" id="3.40.50.200">
    <property type="entry name" value="Peptidase S8/S53 domain"/>
    <property type="match status" value="1"/>
</dbReference>
<dbReference type="SUPFAM" id="SSF52743">
    <property type="entry name" value="Subtilisin-like"/>
    <property type="match status" value="1"/>
</dbReference>
<dbReference type="PROSITE" id="PS51892">
    <property type="entry name" value="SUBTILASE"/>
    <property type="match status" value="1"/>
</dbReference>
<comment type="caution">
    <text evidence="15">The sequence shown here is derived from an EMBL/GenBank/DDBJ whole genome shotgun (WGS) entry which is preliminary data.</text>
</comment>
<feature type="region of interest" description="Disordered" evidence="11">
    <location>
        <begin position="675"/>
        <end position="697"/>
    </location>
</feature>
<accession>A0A8J7VU56</accession>
<dbReference type="PANTHER" id="PTHR43806">
    <property type="entry name" value="PEPTIDASE S8"/>
    <property type="match status" value="1"/>
</dbReference>
<gene>
    <name evidence="15" type="ORF">KB893_12245</name>
</gene>
<feature type="domain" description="Peptidase C-terminal archaeal/bacterial" evidence="14">
    <location>
        <begin position="532"/>
        <end position="597"/>
    </location>
</feature>
<feature type="active site" description="Charge relay system" evidence="9">
    <location>
        <position position="430"/>
    </location>
</feature>
<name>A0A8J7VU56_9GAMM</name>
<evidence type="ECO:0000256" key="9">
    <source>
        <dbReference type="PROSITE-ProRule" id="PRU01240"/>
    </source>
</evidence>
<dbReference type="InterPro" id="IPR000209">
    <property type="entry name" value="Peptidase_S8/S53_dom"/>
</dbReference>
<evidence type="ECO:0000256" key="2">
    <source>
        <dbReference type="ARBA" id="ARBA00011073"/>
    </source>
</evidence>
<dbReference type="EMBL" id="JAGQFT010000115">
    <property type="protein sequence ID" value="MBR0563275.1"/>
    <property type="molecule type" value="Genomic_DNA"/>
</dbReference>
<evidence type="ECO:0000256" key="5">
    <source>
        <dbReference type="ARBA" id="ARBA00022729"/>
    </source>
</evidence>
<dbReference type="AlphaFoldDB" id="A0A8J7VU56"/>
<dbReference type="PROSITE" id="PS51318">
    <property type="entry name" value="TAT"/>
    <property type="match status" value="1"/>
</dbReference>
<sequence length="729" mass="75170">MNREQGRGRRQLLAAMVAVGLGMPLAQAGTPHAGGDIGGKAGRALTAGLADGGGYDRIIVKYRDGTPERANATRAWRDVQGAVARGLGVAAASGGGVSVQHLRRMGVGADVMRLSSDLDAVQMRAVLREIARLPGVEFVEPDVRHKALYEPSDPDYASQQWHYYEPTGGINLPPAWDRSTGEGITVAVLDTGIVEHEDLDTSLAGAGWDFITDSEVSDRADDFRAPGAWDTGDWYLYLGIIPVPSSWHGSHVAGTIAALTDNGLGGAGVAWDADVLPMRVLGHEGGYISDIADAIYWASGAGPVDSGPGGAEIPANTAHKADVINLSLGGSGACDGVYQAAIDAAIAQNTAVVVAAGNGNNDVANNRPANCDGVIAVASNNRYGEKAGTSSYGAGISVTAPGDGVWSTINSGEETPVDGGDIYAAYSGTSMATPHVAATIALVQAAVVAAGGDKLTPEEVRGVLEDTARPLPVPADVGMGAGIINAEAAIAVALGEDPPPPPDVPPPPEPTLLENGVPVEGLAAGNGEKLRFRIEVPADATTLTVEISGGSGDADVYVRQGEPPTSSTYDCRPWETGNDEVCTFESPEPGTWYVNVEAYEAFEGVTLVATHDGSGDGEEPPPDEDATPVENGEMLTDLAGAAGDELLYAIEVPEGARNLRILTLGGTGDVSLYASLGEPPTAADHDASSTRPGNNETVSVRAPEAGTWYVRVIGESAFDRVRMRASYQE</sequence>
<evidence type="ECO:0000256" key="11">
    <source>
        <dbReference type="SAM" id="MobiDB-lite"/>
    </source>
</evidence>
<evidence type="ECO:0000259" key="14">
    <source>
        <dbReference type="Pfam" id="PF04151"/>
    </source>
</evidence>
<protein>
    <submittedName>
        <fullName evidence="15">S8 family serine peptidase</fullName>
    </submittedName>
</protein>
<feature type="signal peptide" evidence="12">
    <location>
        <begin position="1"/>
        <end position="28"/>
    </location>
</feature>
<dbReference type="Gene3D" id="2.60.120.380">
    <property type="match status" value="2"/>
</dbReference>
<evidence type="ECO:0000256" key="4">
    <source>
        <dbReference type="ARBA" id="ARBA00022670"/>
    </source>
</evidence>
<feature type="region of interest" description="Disordered" evidence="11">
    <location>
        <begin position="610"/>
        <end position="630"/>
    </location>
</feature>
<dbReference type="InterPro" id="IPR036852">
    <property type="entry name" value="Peptidase_S8/S53_dom_sf"/>
</dbReference>
<dbReference type="InterPro" id="IPR023827">
    <property type="entry name" value="Peptidase_S8_Asp-AS"/>
</dbReference>
<keyword evidence="3" id="KW-0964">Secreted</keyword>
<evidence type="ECO:0000256" key="12">
    <source>
        <dbReference type="SAM" id="SignalP"/>
    </source>
</evidence>
<dbReference type="InterPro" id="IPR015500">
    <property type="entry name" value="Peptidase_S8_subtilisin-rel"/>
</dbReference>
<feature type="chain" id="PRO_5035326792" evidence="12">
    <location>
        <begin position="29"/>
        <end position="729"/>
    </location>
</feature>
<evidence type="ECO:0000256" key="1">
    <source>
        <dbReference type="ARBA" id="ARBA00004613"/>
    </source>
</evidence>
<dbReference type="PANTHER" id="PTHR43806:SF11">
    <property type="entry name" value="CEREVISIN-RELATED"/>
    <property type="match status" value="1"/>
</dbReference>
<comment type="similarity">
    <text evidence="2 9 10">Belongs to the peptidase S8 family.</text>
</comment>
<evidence type="ECO:0000256" key="7">
    <source>
        <dbReference type="ARBA" id="ARBA00022825"/>
    </source>
</evidence>
<keyword evidence="5 12" id="KW-0732">Signal</keyword>
<dbReference type="InterPro" id="IPR022398">
    <property type="entry name" value="Peptidase_S8_His-AS"/>
</dbReference>
<dbReference type="InterPro" id="IPR050131">
    <property type="entry name" value="Peptidase_S8_subtilisin-like"/>
</dbReference>
<dbReference type="PROSITE" id="PS00136">
    <property type="entry name" value="SUBTILASE_ASP"/>
    <property type="match status" value="1"/>
</dbReference>
<dbReference type="GO" id="GO:0005576">
    <property type="term" value="C:extracellular region"/>
    <property type="evidence" value="ECO:0007669"/>
    <property type="project" value="UniProtKB-SubCell"/>
</dbReference>
<evidence type="ECO:0000256" key="10">
    <source>
        <dbReference type="RuleBase" id="RU003355"/>
    </source>
</evidence>
<evidence type="ECO:0000256" key="3">
    <source>
        <dbReference type="ARBA" id="ARBA00022525"/>
    </source>
</evidence>
<feature type="active site" description="Charge relay system" evidence="9">
    <location>
        <position position="190"/>
    </location>
</feature>
<keyword evidence="8" id="KW-0865">Zymogen</keyword>
<evidence type="ECO:0000256" key="6">
    <source>
        <dbReference type="ARBA" id="ARBA00022801"/>
    </source>
</evidence>
<dbReference type="InterPro" id="IPR007280">
    <property type="entry name" value="Peptidase_C_arc/bac"/>
</dbReference>
<dbReference type="FunFam" id="3.40.50.200:FF:000022">
    <property type="entry name" value="Extracellular protease"/>
    <property type="match status" value="1"/>
</dbReference>
<evidence type="ECO:0000259" key="13">
    <source>
        <dbReference type="Pfam" id="PF00082"/>
    </source>
</evidence>
<feature type="domain" description="Peptidase C-terminal archaeal/bacterial" evidence="14">
    <location>
        <begin position="646"/>
        <end position="712"/>
    </location>
</feature>
<keyword evidence="6 9" id="KW-0378">Hydrolase</keyword>
<proteinExistence type="inferred from homology"/>
<dbReference type="Pfam" id="PF00082">
    <property type="entry name" value="Peptidase_S8"/>
    <property type="match status" value="1"/>
</dbReference>
<dbReference type="PROSITE" id="PS00138">
    <property type="entry name" value="SUBTILASE_SER"/>
    <property type="match status" value="1"/>
</dbReference>
<dbReference type="PROSITE" id="PS00137">
    <property type="entry name" value="SUBTILASE_HIS"/>
    <property type="match status" value="1"/>
</dbReference>
<dbReference type="Pfam" id="PF04151">
    <property type="entry name" value="PPC"/>
    <property type="match status" value="2"/>
</dbReference>
<feature type="active site" description="Charge relay system" evidence="9">
    <location>
        <position position="248"/>
    </location>
</feature>
<keyword evidence="7 9" id="KW-0720">Serine protease</keyword>
<feature type="compositionally biased region" description="Acidic residues" evidence="11">
    <location>
        <begin position="615"/>
        <end position="627"/>
    </location>
</feature>
<dbReference type="InterPro" id="IPR023828">
    <property type="entry name" value="Peptidase_S8_Ser-AS"/>
</dbReference>
<reference evidence="15" key="1">
    <citation type="submission" date="2021-04" db="EMBL/GenBank/DDBJ databases">
        <authorList>
            <person name="Karlyshev A.V."/>
        </authorList>
    </citation>
    <scope>NUCLEOTIDE SEQUENCE</scope>
    <source>
        <strain evidence="15">LMG 29479</strain>
    </source>
</reference>
<comment type="subcellular location">
    <subcellularLocation>
        <location evidence="1">Secreted</location>
    </subcellularLocation>
</comment>
<keyword evidence="4 9" id="KW-0645">Protease</keyword>
<dbReference type="InterPro" id="IPR006311">
    <property type="entry name" value="TAT_signal"/>
</dbReference>
<feature type="domain" description="Peptidase S8/S53" evidence="13">
    <location>
        <begin position="181"/>
        <end position="471"/>
    </location>
</feature>
<dbReference type="PRINTS" id="PR00723">
    <property type="entry name" value="SUBTILISIN"/>
</dbReference>
<evidence type="ECO:0000313" key="15">
    <source>
        <dbReference type="EMBL" id="MBR0563275.1"/>
    </source>
</evidence>
<dbReference type="GO" id="GO:0004252">
    <property type="term" value="F:serine-type endopeptidase activity"/>
    <property type="evidence" value="ECO:0007669"/>
    <property type="project" value="UniProtKB-UniRule"/>
</dbReference>